<protein>
    <submittedName>
        <fullName evidence="2">Uncharacterized protein</fullName>
    </submittedName>
</protein>
<feature type="region of interest" description="Disordered" evidence="1">
    <location>
        <begin position="330"/>
        <end position="363"/>
    </location>
</feature>
<feature type="compositionally biased region" description="Basic and acidic residues" evidence="1">
    <location>
        <begin position="785"/>
        <end position="796"/>
    </location>
</feature>
<accession>A0A1D7T0X3</accession>
<name>A0A1D7T0X3_9CAUD</name>
<feature type="compositionally biased region" description="Basic and acidic residues" evidence="1">
    <location>
        <begin position="760"/>
        <end position="775"/>
    </location>
</feature>
<feature type="compositionally biased region" description="Polar residues" evidence="1">
    <location>
        <begin position="273"/>
        <end position="293"/>
    </location>
</feature>
<sequence>MATVQKSSKINFYKFVQVKDPSGSANPDIKDSDIALAKSINTSTRAINNLGDTVNSLGNVLVDLKKVNLSNLEAQRAQKTKFKAEYTKPQKQQKQGGLVSGLLAKSGSFLEGLLGLFGNLFKIAVVIPVLKWLSDPKNQDTIVKVLDVIKTVVQFIFDWAKWSITTTIDGLYDLLKDDATWQDRLLGFGKAVVGIGSIVLGIRYLKNPTKIITDIAKGIRALIKFVTGGGGGRPGRGGRRRGGLGKVLLGTGLVIGAGMGINALNNRDEEKSQGGSVKNLPSRSQGGWISGPQSGYKVSLDGGRSTSFIGHGTEYVARKSNGGAFVVPFNTPGTKTQPHLTQKRLGEAKSQGYKVPGRSQGGKVPEMSIGGAMGAVGNWWNNLTGGGGKPSKPTTNEPVSEKGQKEKPVIGAGLKAVAAGGKWALDKGFTVAEHPNFKKNDYSGSGPNRGIGFNKNGGERVGRHSGGSLHYKGLAIDVTDWRPGAWKARTAQLAEEAYQLRDKMKLSQIITDGWGQWYKGSGKSGPGRLGHAEHLHLGFLDGISSGIQGSSGTTNMPAAAGGYGAILDLIGKRESDNVGGYNAVNQGGADGGHTALGYSGDYRKAPFNPSGKELTSMTVQEIMDKQYDDRSMSPQQWKESGKLHAVGRYQFIGSTLKSLVDQGVVSPKDQFSPATQNKLGVALVKQTGGNVSRLKSTWIGLQHESDSAVSSAISAGGATTSGGYSAGSGSMSASNSSSSASSGSLGNMILGGPTTSVRGGRSDRAAPQREAEIRAQGRRGSLSKSTEERNEARTRINERTREMVGAVIEQVGQSNGMNSQMVAQAQQAVQMAIQAGQRSAPPVVVGSRGGGGGGAGGSSIGGALVGTAAALLGSTNNPLRGIFK</sequence>
<dbReference type="InterPro" id="IPR023346">
    <property type="entry name" value="Lysozyme-like_dom_sf"/>
</dbReference>
<dbReference type="Gene3D" id="1.10.530.10">
    <property type="match status" value="1"/>
</dbReference>
<gene>
    <name evidence="2" type="ORF">WH070310_013</name>
</gene>
<organism evidence="2 3">
    <name type="scientific">Cyanophage S-RIM12_WH_07_0310</name>
    <dbReference type="NCBI Taxonomy" id="2928624"/>
    <lineage>
        <taxon>Viruses</taxon>
        <taxon>Duplodnaviria</taxon>
        <taxon>Heunggongvirae</taxon>
        <taxon>Uroviricota</taxon>
        <taxon>Caudoviricetes</taxon>
        <taxon>Pantevenvirales</taxon>
        <taxon>Kyanoviridae</taxon>
        <taxon>Brizovirus</taxon>
        <taxon>Brizovirus rhodeisland06</taxon>
    </lineage>
</organism>
<reference evidence="2 3" key="1">
    <citation type="journal article" date="2016" name="Environ. Microbiol.">
        <title>Genomic diversification of marine cyanophages into stable ecotypes.</title>
        <authorList>
            <person name="Marston M.F."/>
            <person name="Martiny J.B."/>
        </authorList>
    </citation>
    <scope>NUCLEOTIDE SEQUENCE [LARGE SCALE GENOMIC DNA]</scope>
    <source>
        <strain evidence="2">WH_07_0310</strain>
    </source>
</reference>
<feature type="compositionally biased region" description="Low complexity" evidence="1">
    <location>
        <begin position="713"/>
        <end position="744"/>
    </location>
</feature>
<dbReference type="SUPFAM" id="SSF53955">
    <property type="entry name" value="Lysozyme-like"/>
    <property type="match status" value="1"/>
</dbReference>
<feature type="compositionally biased region" description="Polar residues" evidence="1">
    <location>
        <begin position="331"/>
        <end position="340"/>
    </location>
</feature>
<evidence type="ECO:0000256" key="1">
    <source>
        <dbReference type="SAM" id="MobiDB-lite"/>
    </source>
</evidence>
<evidence type="ECO:0000313" key="2">
    <source>
        <dbReference type="EMBL" id="AOO19363.1"/>
    </source>
</evidence>
<dbReference type="EMBL" id="KX349327">
    <property type="protein sequence ID" value="AOO19363.1"/>
    <property type="molecule type" value="Genomic_DNA"/>
</dbReference>
<dbReference type="Proteomes" id="UP000224393">
    <property type="component" value="Segment"/>
</dbReference>
<feature type="region of interest" description="Disordered" evidence="1">
    <location>
        <begin position="266"/>
        <end position="295"/>
    </location>
</feature>
<proteinExistence type="predicted"/>
<feature type="region of interest" description="Disordered" evidence="1">
    <location>
        <begin position="713"/>
        <end position="796"/>
    </location>
</feature>
<evidence type="ECO:0000313" key="3">
    <source>
        <dbReference type="Proteomes" id="UP000224393"/>
    </source>
</evidence>
<feature type="region of interest" description="Disordered" evidence="1">
    <location>
        <begin position="382"/>
        <end position="405"/>
    </location>
</feature>